<dbReference type="PROSITE" id="PS50050">
    <property type="entry name" value="TNFR_NGFR_2"/>
    <property type="match status" value="2"/>
</dbReference>
<evidence type="ECO:0000256" key="2">
    <source>
        <dbReference type="ARBA" id="ARBA00022703"/>
    </source>
</evidence>
<keyword evidence="11" id="KW-1133">Transmembrane helix</keyword>
<feature type="region of interest" description="Disordered" evidence="10">
    <location>
        <begin position="224"/>
        <end position="243"/>
    </location>
</feature>
<feature type="repeat" description="TNFR-Cys" evidence="9">
    <location>
        <begin position="95"/>
        <end position="136"/>
    </location>
</feature>
<comment type="caution">
    <text evidence="9">Lacks conserved residue(s) required for the propagation of feature annotation.</text>
</comment>
<comment type="subcellular location">
    <subcellularLocation>
        <location evidence="1">Membrane</location>
    </subcellularLocation>
</comment>
<evidence type="ECO:0000313" key="15">
    <source>
        <dbReference type="RefSeq" id="XP_060540879.1"/>
    </source>
</evidence>
<feature type="disulfide bond" evidence="9">
    <location>
        <begin position="118"/>
        <end position="136"/>
    </location>
</feature>
<keyword evidence="8" id="KW-0325">Glycoprotein</keyword>
<keyword evidence="3" id="KW-0732">Signal</keyword>
<keyword evidence="4" id="KW-0677">Repeat</keyword>
<dbReference type="Pfam" id="PF00531">
    <property type="entry name" value="Death"/>
    <property type="match status" value="1"/>
</dbReference>
<dbReference type="InterPro" id="IPR034029">
    <property type="entry name" value="TNFRSF10A/B_death"/>
</dbReference>
<evidence type="ECO:0000256" key="10">
    <source>
        <dbReference type="SAM" id="MobiDB-lite"/>
    </source>
</evidence>
<organism evidence="14 15">
    <name type="scientific">Pantherophis guttatus</name>
    <name type="common">Corn snake</name>
    <name type="synonym">Elaphe guttata</name>
    <dbReference type="NCBI Taxonomy" id="94885"/>
    <lineage>
        <taxon>Eukaryota</taxon>
        <taxon>Metazoa</taxon>
        <taxon>Chordata</taxon>
        <taxon>Craniata</taxon>
        <taxon>Vertebrata</taxon>
        <taxon>Euteleostomi</taxon>
        <taxon>Lepidosauria</taxon>
        <taxon>Squamata</taxon>
        <taxon>Bifurcata</taxon>
        <taxon>Unidentata</taxon>
        <taxon>Episquamata</taxon>
        <taxon>Toxicofera</taxon>
        <taxon>Serpentes</taxon>
        <taxon>Colubroidea</taxon>
        <taxon>Colubridae</taxon>
        <taxon>Colubrinae</taxon>
        <taxon>Pantherophis</taxon>
    </lineage>
</organism>
<feature type="domain" description="TNFR-Cys" evidence="13">
    <location>
        <begin position="53"/>
        <end position="94"/>
    </location>
</feature>
<accession>A0ABM3YXN5</accession>
<evidence type="ECO:0000256" key="3">
    <source>
        <dbReference type="ARBA" id="ARBA00022729"/>
    </source>
</evidence>
<evidence type="ECO:0000313" key="14">
    <source>
        <dbReference type="Proteomes" id="UP001652622"/>
    </source>
</evidence>
<evidence type="ECO:0000256" key="9">
    <source>
        <dbReference type="PROSITE-ProRule" id="PRU00206"/>
    </source>
</evidence>
<feature type="repeat" description="TNFR-Cys" evidence="9">
    <location>
        <begin position="53"/>
        <end position="94"/>
    </location>
</feature>
<evidence type="ECO:0000256" key="8">
    <source>
        <dbReference type="ARBA" id="ARBA00023180"/>
    </source>
</evidence>
<keyword evidence="2" id="KW-0053">Apoptosis</keyword>
<dbReference type="CDD" id="cd08315">
    <property type="entry name" value="Death_TRAILR_DR4_DR5"/>
    <property type="match status" value="1"/>
</dbReference>
<reference evidence="15" key="1">
    <citation type="submission" date="2025-08" db="UniProtKB">
        <authorList>
            <consortium name="RefSeq"/>
        </authorList>
    </citation>
    <scope>IDENTIFICATION</scope>
    <source>
        <tissue evidence="15">Blood</tissue>
    </source>
</reference>
<dbReference type="InterPro" id="IPR000488">
    <property type="entry name" value="Death_dom"/>
</dbReference>
<keyword evidence="7" id="KW-0675">Receptor</keyword>
<evidence type="ECO:0000259" key="12">
    <source>
        <dbReference type="PROSITE" id="PS50017"/>
    </source>
</evidence>
<dbReference type="InterPro" id="IPR052491">
    <property type="entry name" value="TNFRSF10"/>
</dbReference>
<name>A0ABM3YXN5_PANGU</name>
<gene>
    <name evidence="15" type="primary">LOC132709896</name>
</gene>
<dbReference type="PANTHER" id="PTHR46330:SF6">
    <property type="entry name" value="HEMATOPOIETIC DEATH RECEPTOR-RELATED"/>
    <property type="match status" value="1"/>
</dbReference>
<feature type="domain" description="TNFR-Cys" evidence="13">
    <location>
        <begin position="95"/>
        <end position="136"/>
    </location>
</feature>
<dbReference type="PANTHER" id="PTHR46330">
    <property type="entry name" value="TUMOR NECROSIS FACTOR RECEPTOR SUPERFAMILY MEMBER 10B"/>
    <property type="match status" value="1"/>
</dbReference>
<dbReference type="Proteomes" id="UP001652622">
    <property type="component" value="Unplaced"/>
</dbReference>
<feature type="disulfide bond" evidence="9">
    <location>
        <begin position="54"/>
        <end position="69"/>
    </location>
</feature>
<sequence>MARLPQTQDPMIPDDDTDQYYTVYGDHECRKCPPGTFVLDACRVPRTEGTCQPCENNTYSKHSNSFVSCFSCRACRILDEVEIKKCTATTNTRCACKNGTFCSPGQPCETCTKCMTSCGPGEKKVQDCTPTSDIQCVPDTTSSPPTKSPGQGDHLVWLFVLVPVLFAVVLGLVIFCCWRKNTNFREVCIGFWTNKRTQFLQYLPKKSSPEVSEEHDNMLNTQRMEKSKIPSPSPSTANGQAPEIMNPLRASAPEEEGREHAVMRKLVPRNCNDKTKTLSQSFDVFIDKVPQEYWKRFMRLLKLSDNEIDSATISSQYKNDQYYQMLRTWLDKNGQAATLNVLLEGLRDMDLKGIAEEITNILLNKHLYVYED</sequence>
<evidence type="ECO:0000256" key="1">
    <source>
        <dbReference type="ARBA" id="ARBA00004370"/>
    </source>
</evidence>
<keyword evidence="11" id="KW-0812">Transmembrane</keyword>
<dbReference type="SMART" id="SM00208">
    <property type="entry name" value="TNFR"/>
    <property type="match status" value="2"/>
</dbReference>
<dbReference type="Gene3D" id="1.10.533.10">
    <property type="entry name" value="Death Domain, Fas"/>
    <property type="match status" value="1"/>
</dbReference>
<evidence type="ECO:0000256" key="6">
    <source>
        <dbReference type="ARBA" id="ARBA00023157"/>
    </source>
</evidence>
<keyword evidence="14" id="KW-1185">Reference proteome</keyword>
<dbReference type="PROSITE" id="PS00652">
    <property type="entry name" value="TNFR_NGFR_1"/>
    <property type="match status" value="1"/>
</dbReference>
<keyword evidence="5 11" id="KW-0472">Membrane</keyword>
<keyword evidence="6 9" id="KW-1015">Disulfide bond</keyword>
<dbReference type="Pfam" id="PF00020">
    <property type="entry name" value="TNFR_c6"/>
    <property type="match status" value="2"/>
</dbReference>
<feature type="domain" description="Death" evidence="12">
    <location>
        <begin position="294"/>
        <end position="362"/>
    </location>
</feature>
<dbReference type="PROSITE" id="PS50017">
    <property type="entry name" value="DEATH_DOMAIN"/>
    <property type="match status" value="1"/>
</dbReference>
<evidence type="ECO:0000259" key="13">
    <source>
        <dbReference type="PROSITE" id="PS50050"/>
    </source>
</evidence>
<feature type="disulfide bond" evidence="9">
    <location>
        <begin position="96"/>
        <end position="111"/>
    </location>
</feature>
<evidence type="ECO:0000256" key="4">
    <source>
        <dbReference type="ARBA" id="ARBA00022737"/>
    </source>
</evidence>
<dbReference type="SUPFAM" id="SSF57586">
    <property type="entry name" value="TNF receptor-like"/>
    <property type="match status" value="2"/>
</dbReference>
<evidence type="ECO:0000256" key="5">
    <source>
        <dbReference type="ARBA" id="ARBA00023136"/>
    </source>
</evidence>
<proteinExistence type="predicted"/>
<dbReference type="Gene3D" id="2.10.50.10">
    <property type="entry name" value="Tumor Necrosis Factor Receptor, subunit A, domain 2"/>
    <property type="match status" value="3"/>
</dbReference>
<dbReference type="SMART" id="SM00005">
    <property type="entry name" value="DEATH"/>
    <property type="match status" value="1"/>
</dbReference>
<dbReference type="SUPFAM" id="SSF47986">
    <property type="entry name" value="DEATH domain"/>
    <property type="match status" value="1"/>
</dbReference>
<dbReference type="InterPro" id="IPR001368">
    <property type="entry name" value="TNFR/NGFR_Cys_rich_reg"/>
</dbReference>
<protein>
    <submittedName>
        <fullName evidence="15">Tumor necrosis factor receptor superfamily member 10A-like isoform X2</fullName>
    </submittedName>
</protein>
<evidence type="ECO:0000256" key="11">
    <source>
        <dbReference type="SAM" id="Phobius"/>
    </source>
</evidence>
<dbReference type="GeneID" id="132709896"/>
<feature type="transmembrane region" description="Helical" evidence="11">
    <location>
        <begin position="155"/>
        <end position="178"/>
    </location>
</feature>
<dbReference type="RefSeq" id="XP_060540879.1">
    <property type="nucleotide sequence ID" value="XM_060684896.1"/>
</dbReference>
<dbReference type="InterPro" id="IPR011029">
    <property type="entry name" value="DEATH-like_dom_sf"/>
</dbReference>
<evidence type="ECO:0000256" key="7">
    <source>
        <dbReference type="ARBA" id="ARBA00023170"/>
    </source>
</evidence>